<dbReference type="RefSeq" id="XP_007767067.1">
    <property type="nucleotide sequence ID" value="XM_007768877.1"/>
</dbReference>
<dbReference type="KEGG" id="cput:CONPUDRAFT_143223"/>
<dbReference type="EMBL" id="JH711576">
    <property type="protein sequence ID" value="EIW83258.1"/>
    <property type="molecule type" value="Genomic_DNA"/>
</dbReference>
<gene>
    <name evidence="2" type="ORF">CONPUDRAFT_143223</name>
</gene>
<feature type="compositionally biased region" description="Basic and acidic residues" evidence="1">
    <location>
        <begin position="131"/>
        <end position="156"/>
    </location>
</feature>
<feature type="region of interest" description="Disordered" evidence="1">
    <location>
        <begin position="219"/>
        <end position="257"/>
    </location>
</feature>
<comment type="caution">
    <text evidence="2">The sequence shown here is derived from an EMBL/GenBank/DDBJ whole genome shotgun (WGS) entry which is preliminary data.</text>
</comment>
<protein>
    <submittedName>
        <fullName evidence="2">Uncharacterized protein</fullName>
    </submittedName>
</protein>
<feature type="compositionally biased region" description="Basic and acidic residues" evidence="1">
    <location>
        <begin position="239"/>
        <end position="257"/>
    </location>
</feature>
<dbReference type="GeneID" id="19201823"/>
<reference evidence="3" key="1">
    <citation type="journal article" date="2012" name="Science">
        <title>The Paleozoic origin of enzymatic lignin decomposition reconstructed from 31 fungal genomes.</title>
        <authorList>
            <person name="Floudas D."/>
            <person name="Binder M."/>
            <person name="Riley R."/>
            <person name="Barry K."/>
            <person name="Blanchette R.A."/>
            <person name="Henrissat B."/>
            <person name="Martinez A.T."/>
            <person name="Otillar R."/>
            <person name="Spatafora J.W."/>
            <person name="Yadav J.S."/>
            <person name="Aerts A."/>
            <person name="Benoit I."/>
            <person name="Boyd A."/>
            <person name="Carlson A."/>
            <person name="Copeland A."/>
            <person name="Coutinho P.M."/>
            <person name="de Vries R.P."/>
            <person name="Ferreira P."/>
            <person name="Findley K."/>
            <person name="Foster B."/>
            <person name="Gaskell J."/>
            <person name="Glotzer D."/>
            <person name="Gorecki P."/>
            <person name="Heitman J."/>
            <person name="Hesse C."/>
            <person name="Hori C."/>
            <person name="Igarashi K."/>
            <person name="Jurgens J.A."/>
            <person name="Kallen N."/>
            <person name="Kersten P."/>
            <person name="Kohler A."/>
            <person name="Kuees U."/>
            <person name="Kumar T.K.A."/>
            <person name="Kuo A."/>
            <person name="LaButti K."/>
            <person name="Larrondo L.F."/>
            <person name="Lindquist E."/>
            <person name="Ling A."/>
            <person name="Lombard V."/>
            <person name="Lucas S."/>
            <person name="Lundell T."/>
            <person name="Martin R."/>
            <person name="McLaughlin D.J."/>
            <person name="Morgenstern I."/>
            <person name="Morin E."/>
            <person name="Murat C."/>
            <person name="Nagy L.G."/>
            <person name="Nolan M."/>
            <person name="Ohm R.A."/>
            <person name="Patyshakuliyeva A."/>
            <person name="Rokas A."/>
            <person name="Ruiz-Duenas F.J."/>
            <person name="Sabat G."/>
            <person name="Salamov A."/>
            <person name="Samejima M."/>
            <person name="Schmutz J."/>
            <person name="Slot J.C."/>
            <person name="St John F."/>
            <person name="Stenlid J."/>
            <person name="Sun H."/>
            <person name="Sun S."/>
            <person name="Syed K."/>
            <person name="Tsang A."/>
            <person name="Wiebenga A."/>
            <person name="Young D."/>
            <person name="Pisabarro A."/>
            <person name="Eastwood D.C."/>
            <person name="Martin F."/>
            <person name="Cullen D."/>
            <person name="Grigoriev I.V."/>
            <person name="Hibbett D.S."/>
        </authorList>
    </citation>
    <scope>NUCLEOTIDE SEQUENCE [LARGE SCALE GENOMIC DNA]</scope>
    <source>
        <strain evidence="3">RWD-64-598 SS2</strain>
    </source>
</reference>
<evidence type="ECO:0000256" key="1">
    <source>
        <dbReference type="SAM" id="MobiDB-lite"/>
    </source>
</evidence>
<dbReference type="Proteomes" id="UP000053558">
    <property type="component" value="Unassembled WGS sequence"/>
</dbReference>
<dbReference type="AlphaFoldDB" id="A0A5M3MVR7"/>
<accession>A0A5M3MVR7</accession>
<sequence length="257" mass="29337">MGRLPSIFRSAPWRSTVTVQCSPLSTSRSSSFTALIPRYNKYIAAKVEEFKAGVEQWKTNRRRAIVRCDRQRLKRRMIKQSRGHGDCKPLIPKTRKVSARKGVIVCKFIKLTATYEEKTKGNKVRARAKKKDGAKGEKEVREEAEHSQTEVQREEPNTYGRSGSEPQGEDVEQKGHFLPSASGHQVPYLQAVRRAQKEAPRICFDFFYVANRKPLLMSNHVPPTRDHPKHHGLQDDGIDGQRGRKNADMSEDGQKEE</sequence>
<evidence type="ECO:0000313" key="3">
    <source>
        <dbReference type="Proteomes" id="UP000053558"/>
    </source>
</evidence>
<evidence type="ECO:0000313" key="2">
    <source>
        <dbReference type="EMBL" id="EIW83258.1"/>
    </source>
</evidence>
<proteinExistence type="predicted"/>
<feature type="compositionally biased region" description="Basic residues" evidence="1">
    <location>
        <begin position="121"/>
        <end position="130"/>
    </location>
</feature>
<name>A0A5M3MVR7_CONPW</name>
<feature type="region of interest" description="Disordered" evidence="1">
    <location>
        <begin position="119"/>
        <end position="182"/>
    </location>
</feature>
<organism evidence="2 3">
    <name type="scientific">Coniophora puteana (strain RWD-64-598)</name>
    <name type="common">Brown rot fungus</name>
    <dbReference type="NCBI Taxonomy" id="741705"/>
    <lineage>
        <taxon>Eukaryota</taxon>
        <taxon>Fungi</taxon>
        <taxon>Dikarya</taxon>
        <taxon>Basidiomycota</taxon>
        <taxon>Agaricomycotina</taxon>
        <taxon>Agaricomycetes</taxon>
        <taxon>Agaricomycetidae</taxon>
        <taxon>Boletales</taxon>
        <taxon>Coniophorineae</taxon>
        <taxon>Coniophoraceae</taxon>
        <taxon>Coniophora</taxon>
    </lineage>
</organism>
<keyword evidence="3" id="KW-1185">Reference proteome</keyword>